<feature type="binding site" description="axial binding residue" evidence="2">
    <location>
        <position position="127"/>
    </location>
    <ligand>
        <name>heme c</name>
        <dbReference type="ChEBI" id="CHEBI:61717"/>
        <label>1</label>
    </ligand>
    <ligandPart>
        <name>Fe</name>
        <dbReference type="ChEBI" id="CHEBI:18248"/>
    </ligandPart>
</feature>
<gene>
    <name evidence="4" type="ORF">B9G79_10840</name>
</gene>
<evidence type="ECO:0000313" key="4">
    <source>
        <dbReference type="EMBL" id="ASD64026.1"/>
    </source>
</evidence>
<dbReference type="KEGG" id="bbac:EP01_04245"/>
<dbReference type="SUPFAM" id="SSF48695">
    <property type="entry name" value="Multiheme cytochromes"/>
    <property type="match status" value="1"/>
</dbReference>
<dbReference type="InterPro" id="IPR036280">
    <property type="entry name" value="Multihaem_cyt_sf"/>
</dbReference>
<organism evidence="4 5">
    <name type="scientific">Bdellovibrio bacteriovorus</name>
    <dbReference type="NCBI Taxonomy" id="959"/>
    <lineage>
        <taxon>Bacteria</taxon>
        <taxon>Pseudomonadati</taxon>
        <taxon>Bdellovibrionota</taxon>
        <taxon>Bdellovibrionia</taxon>
        <taxon>Bdellovibrionales</taxon>
        <taxon>Pseudobdellovibrionaceae</taxon>
        <taxon>Bdellovibrio</taxon>
    </lineage>
</organism>
<evidence type="ECO:0000256" key="2">
    <source>
        <dbReference type="PIRSR" id="PIRSR602322-1"/>
    </source>
</evidence>
<evidence type="ECO:0000256" key="1">
    <source>
        <dbReference type="ARBA" id="ARBA00022723"/>
    </source>
</evidence>
<accession>A0A1Z3N993</accession>
<feature type="binding site" description="axial binding residue" evidence="2">
    <location>
        <position position="137"/>
    </location>
    <ligand>
        <name>heme c</name>
        <dbReference type="ChEBI" id="CHEBI:61717"/>
        <label>4</label>
    </ligand>
    <ligandPart>
        <name>Fe</name>
        <dbReference type="ChEBI" id="CHEBI:18248"/>
    </ligandPart>
</feature>
<dbReference type="OMA" id="IDCWTCH"/>
<keyword evidence="2" id="KW-0408">Iron</keyword>
<dbReference type="GO" id="GO:0009055">
    <property type="term" value="F:electron transfer activity"/>
    <property type="evidence" value="ECO:0007669"/>
    <property type="project" value="InterPro"/>
</dbReference>
<dbReference type="InterPro" id="IPR002322">
    <property type="entry name" value="Cyt_c_III"/>
</dbReference>
<feature type="domain" description="Cytochrome c7-like" evidence="3">
    <location>
        <begin position="50"/>
        <end position="93"/>
    </location>
</feature>
<dbReference type="CDD" id="cd08168">
    <property type="entry name" value="Cytochrom_C3"/>
    <property type="match status" value="1"/>
</dbReference>
<proteinExistence type="predicted"/>
<dbReference type="PROSITE" id="PS51257">
    <property type="entry name" value="PROKAR_LIPOPROTEIN"/>
    <property type="match status" value="1"/>
</dbReference>
<dbReference type="PRINTS" id="PR00609">
    <property type="entry name" value="CYTOCHROMEC3"/>
</dbReference>
<protein>
    <submittedName>
        <fullName evidence="4">Cytochrome C</fullName>
    </submittedName>
</protein>
<comment type="cofactor">
    <cofactor evidence="2">
        <name>heme c</name>
        <dbReference type="ChEBI" id="CHEBI:61717"/>
    </cofactor>
    <text evidence="2">Binds 4 heme c groups covalently per monomer.</text>
</comment>
<dbReference type="OrthoDB" id="5294658at2"/>
<dbReference type="PANTHER" id="PTHR39425">
    <property type="entry name" value="LIPOPROTEIN CYTOCHROME C"/>
    <property type="match status" value="1"/>
</dbReference>
<dbReference type="InterPro" id="IPR029467">
    <property type="entry name" value="Cyt_c7-like"/>
</dbReference>
<dbReference type="PANTHER" id="PTHR39425:SF1">
    <property type="entry name" value="CYTOCHROME C7-LIKE DOMAIN-CONTAINING PROTEIN"/>
    <property type="match status" value="1"/>
</dbReference>
<dbReference type="Gene3D" id="3.90.10.10">
    <property type="entry name" value="Cytochrome C3"/>
    <property type="match status" value="2"/>
</dbReference>
<sequence length="181" mass="20480">MIMHRVFKRTAAGAMAFIGALMVTTLLTGCKFQPGWGYNKGYAPEQPIPFDHSLHVGTHKMQCQYCHNQIERTKHANIPALSTCMNCHLQVATDKPAIQKLREAYDNGDSIEWTRVHMLPDFVHFNHNAHIAKGVNCQTCHGPIETMKTVQQFSDLSMGWCVNCHRQPENKAPLNCSTCHY</sequence>
<keyword evidence="1 2" id="KW-0479">Metal-binding</keyword>
<feature type="domain" description="Cytochrome c7-like" evidence="3">
    <location>
        <begin position="123"/>
        <end position="180"/>
    </location>
</feature>
<dbReference type="AlphaFoldDB" id="A0A1Z3N993"/>
<feature type="binding site" description="axial binding residue" evidence="2">
    <location>
        <position position="141"/>
    </location>
    <ligand>
        <name>heme c</name>
        <dbReference type="ChEBI" id="CHEBI:61717"/>
        <label>1</label>
    </ligand>
    <ligandPart>
        <name>Fe</name>
        <dbReference type="ChEBI" id="CHEBI:18248"/>
    </ligandPart>
</feature>
<keyword evidence="2" id="KW-0349">Heme</keyword>
<dbReference type="Pfam" id="PF14522">
    <property type="entry name" value="Cytochrome_C7"/>
    <property type="match status" value="2"/>
</dbReference>
<feature type="binding site" description="axial binding residue" evidence="2">
    <location>
        <position position="130"/>
    </location>
    <ligand>
        <name>heme c</name>
        <dbReference type="ChEBI" id="CHEBI:61717"/>
        <label>1</label>
    </ligand>
    <ligandPart>
        <name>Fe</name>
        <dbReference type="ChEBI" id="CHEBI:18248"/>
    </ligandPart>
</feature>
<name>A0A1Z3N993_BDEBC</name>
<reference evidence="4 5" key="1">
    <citation type="submission" date="2017-04" db="EMBL/GenBank/DDBJ databases">
        <title>Whole genome sequence of Bdellovibrio bacteriovorus strain SSB218315.</title>
        <authorList>
            <person name="Oyedara O."/>
            <person name="Rodriguez-Perez M.A."/>
        </authorList>
    </citation>
    <scope>NUCLEOTIDE SEQUENCE [LARGE SCALE GENOMIC DNA]</scope>
    <source>
        <strain evidence="4 5">SSB218315</strain>
    </source>
</reference>
<dbReference type="Proteomes" id="UP000197003">
    <property type="component" value="Chromosome"/>
</dbReference>
<dbReference type="EMBL" id="CP020946">
    <property type="protein sequence ID" value="ASD64026.1"/>
    <property type="molecule type" value="Genomic_DNA"/>
</dbReference>
<evidence type="ECO:0000259" key="3">
    <source>
        <dbReference type="Pfam" id="PF14522"/>
    </source>
</evidence>
<evidence type="ECO:0000313" key="5">
    <source>
        <dbReference type="Proteomes" id="UP000197003"/>
    </source>
</evidence>
<feature type="binding site" description="axial binding residue" evidence="2">
    <location>
        <position position="140"/>
    </location>
    <ligand>
        <name>heme c</name>
        <dbReference type="ChEBI" id="CHEBI:61717"/>
        <label>1</label>
    </ligand>
    <ligandPart>
        <name>Fe</name>
        <dbReference type="ChEBI" id="CHEBI:18248"/>
    </ligandPart>
</feature>
<dbReference type="GO" id="GO:0046872">
    <property type="term" value="F:metal ion binding"/>
    <property type="evidence" value="ECO:0007669"/>
    <property type="project" value="UniProtKB-KW"/>
</dbReference>
<dbReference type="GO" id="GO:0020037">
    <property type="term" value="F:heme binding"/>
    <property type="evidence" value="ECO:0007669"/>
    <property type="project" value="InterPro"/>
</dbReference>